<dbReference type="InterPro" id="IPR012334">
    <property type="entry name" value="Pectin_lyas_fold"/>
</dbReference>
<dbReference type="GO" id="GO:0005576">
    <property type="term" value="C:extracellular region"/>
    <property type="evidence" value="ECO:0007669"/>
    <property type="project" value="UniProtKB-SubCell"/>
</dbReference>
<dbReference type="PANTHER" id="PTHR33407:SF9">
    <property type="entry name" value="PECTATE LYASE F-RELATED"/>
    <property type="match status" value="1"/>
</dbReference>
<protein>
    <recommendedName>
        <fullName evidence="11">Probable pectate lyase F</fullName>
        <ecNumber evidence="5">4.2.2.2</ecNumber>
    </recommendedName>
</protein>
<evidence type="ECO:0000256" key="10">
    <source>
        <dbReference type="ARBA" id="ARBA00025679"/>
    </source>
</evidence>
<comment type="function">
    <text evidence="10">Pectinolytic enzyme consist of four classes of enzymes: pectin lyase, polygalacturonase, pectin methylesterase and rhamnogalacturonase. Among pectinolytic enzymes, pectin lyase is the most important in depolymerization of pectin, since it cleaves internal glycosidic bonds of highly methylated pectins. Favors pectate, the anion, over pectin, the methyl ester.</text>
</comment>
<evidence type="ECO:0000256" key="2">
    <source>
        <dbReference type="ARBA" id="ARBA00001913"/>
    </source>
</evidence>
<dbReference type="AlphaFoldDB" id="A0A915LM87"/>
<keyword evidence="8" id="KW-0106">Calcium</keyword>
<evidence type="ECO:0000256" key="11">
    <source>
        <dbReference type="ARBA" id="ARBA00039895"/>
    </source>
</evidence>
<evidence type="ECO:0000256" key="8">
    <source>
        <dbReference type="ARBA" id="ARBA00022837"/>
    </source>
</evidence>
<evidence type="ECO:0000313" key="13">
    <source>
        <dbReference type="WBParaSite" id="scaffold14430_cov315.g17462"/>
    </source>
</evidence>
<keyword evidence="9" id="KW-0456">Lyase</keyword>
<dbReference type="EC" id="4.2.2.2" evidence="5"/>
<evidence type="ECO:0000256" key="4">
    <source>
        <dbReference type="ARBA" id="ARBA00006463"/>
    </source>
</evidence>
<comment type="cofactor">
    <cofactor evidence="2">
        <name>Ca(2+)</name>
        <dbReference type="ChEBI" id="CHEBI:29108"/>
    </cofactor>
</comment>
<dbReference type="WBParaSite" id="scaffold14430_cov315.g17462">
    <property type="protein sequence ID" value="scaffold14430_cov315.g17462"/>
    <property type="gene ID" value="scaffold14430_cov315.g17462"/>
</dbReference>
<name>A0A915LM87_MELJA</name>
<evidence type="ECO:0000256" key="6">
    <source>
        <dbReference type="ARBA" id="ARBA00022525"/>
    </source>
</evidence>
<evidence type="ECO:0000256" key="3">
    <source>
        <dbReference type="ARBA" id="ARBA00004613"/>
    </source>
</evidence>
<dbReference type="PANTHER" id="PTHR33407">
    <property type="entry name" value="PECTATE LYASE F-RELATED"/>
    <property type="match status" value="1"/>
</dbReference>
<sequence>MVTGDVQLKIEEKNKDITVEHFLKEYRRFWVSKSDIKNMSYRVIWERCIRVFMMDRDMEANNIVGYKHVNMVVISITVKGTVNFEYARLVSTNALRSSCSIDGSVNGKHIIIIEDGGSVQNLILGDPAKGIWCSGSCTLQNVYFEKVCYHAAGFAGDSSSKTHKVSGGAAQNAPDKFFTQSSKGTTIIQNFCGENFGKVYCSCGSGCNPQYTRNVQLLNSKFKGPGLTLISLNQNYGDSNTFSNIVLDGMNSGNTKIKYACQM</sequence>
<organism evidence="12 13">
    <name type="scientific">Meloidogyne javanica</name>
    <name type="common">Root-knot nematode worm</name>
    <dbReference type="NCBI Taxonomy" id="6303"/>
    <lineage>
        <taxon>Eukaryota</taxon>
        <taxon>Metazoa</taxon>
        <taxon>Ecdysozoa</taxon>
        <taxon>Nematoda</taxon>
        <taxon>Chromadorea</taxon>
        <taxon>Rhabditida</taxon>
        <taxon>Tylenchina</taxon>
        <taxon>Tylenchomorpha</taxon>
        <taxon>Tylenchoidea</taxon>
        <taxon>Meloidogynidae</taxon>
        <taxon>Meloidogyninae</taxon>
        <taxon>Meloidogyne</taxon>
        <taxon>Meloidogyne incognita group</taxon>
    </lineage>
</organism>
<dbReference type="Pfam" id="PF03211">
    <property type="entry name" value="Pectate_lyase"/>
    <property type="match status" value="1"/>
</dbReference>
<evidence type="ECO:0000256" key="7">
    <source>
        <dbReference type="ARBA" id="ARBA00022729"/>
    </source>
</evidence>
<proteinExistence type="inferred from homology"/>
<dbReference type="GO" id="GO:0030570">
    <property type="term" value="F:pectate lyase activity"/>
    <property type="evidence" value="ECO:0007669"/>
    <property type="project" value="UniProtKB-EC"/>
</dbReference>
<dbReference type="InterPro" id="IPR004898">
    <property type="entry name" value="Pectate_lyase_PlyH/PlyE-like"/>
</dbReference>
<evidence type="ECO:0000313" key="12">
    <source>
        <dbReference type="Proteomes" id="UP000887561"/>
    </source>
</evidence>
<keyword evidence="7" id="KW-0732">Signal</keyword>
<dbReference type="GO" id="GO:0045490">
    <property type="term" value="P:pectin catabolic process"/>
    <property type="evidence" value="ECO:0007669"/>
    <property type="project" value="TreeGrafter"/>
</dbReference>
<evidence type="ECO:0000256" key="9">
    <source>
        <dbReference type="ARBA" id="ARBA00023239"/>
    </source>
</evidence>
<dbReference type="Gene3D" id="2.160.20.10">
    <property type="entry name" value="Single-stranded right-handed beta-helix, Pectin lyase-like"/>
    <property type="match status" value="1"/>
</dbReference>
<dbReference type="SUPFAM" id="SSF51126">
    <property type="entry name" value="Pectin lyase-like"/>
    <property type="match status" value="1"/>
</dbReference>
<comment type="catalytic activity">
    <reaction evidence="1">
        <text>Eliminative cleavage of (1-&gt;4)-alpha-D-galacturonan to give oligosaccharides with 4-deoxy-alpha-D-galact-4-enuronosyl groups at their non-reducing ends.</text>
        <dbReference type="EC" id="4.2.2.2"/>
    </reaction>
</comment>
<dbReference type="Proteomes" id="UP000887561">
    <property type="component" value="Unplaced"/>
</dbReference>
<evidence type="ECO:0000256" key="1">
    <source>
        <dbReference type="ARBA" id="ARBA00000695"/>
    </source>
</evidence>
<keyword evidence="12" id="KW-1185">Reference proteome</keyword>
<comment type="subcellular location">
    <subcellularLocation>
        <location evidence="3">Secreted</location>
    </subcellularLocation>
</comment>
<evidence type="ECO:0000256" key="5">
    <source>
        <dbReference type="ARBA" id="ARBA00012272"/>
    </source>
</evidence>
<reference evidence="13" key="1">
    <citation type="submission" date="2022-11" db="UniProtKB">
        <authorList>
            <consortium name="WormBaseParasite"/>
        </authorList>
    </citation>
    <scope>IDENTIFICATION</scope>
</reference>
<keyword evidence="6" id="KW-0964">Secreted</keyword>
<accession>A0A915LM87</accession>
<comment type="similarity">
    <text evidence="4">Belongs to the polysaccharide lyase 3 family.</text>
</comment>
<dbReference type="InterPro" id="IPR011050">
    <property type="entry name" value="Pectin_lyase_fold/virulence"/>
</dbReference>